<organism evidence="6 7">
    <name type="scientific">Alicyclobacillus cycloheptanicus</name>
    <dbReference type="NCBI Taxonomy" id="1457"/>
    <lineage>
        <taxon>Bacteria</taxon>
        <taxon>Bacillati</taxon>
        <taxon>Bacillota</taxon>
        <taxon>Bacilli</taxon>
        <taxon>Bacillales</taxon>
        <taxon>Alicyclobacillaceae</taxon>
        <taxon>Alicyclobacillus</taxon>
    </lineage>
</organism>
<evidence type="ECO:0000259" key="5">
    <source>
        <dbReference type="Pfam" id="PF22204"/>
    </source>
</evidence>
<feature type="domain" description="CRISPR-associated endonuclease C2c1 Nuc-II" evidence="1">
    <location>
        <begin position="996"/>
        <end position="1114"/>
    </location>
</feature>
<evidence type="ECO:0000313" key="7">
    <source>
        <dbReference type="Proteomes" id="UP001232973"/>
    </source>
</evidence>
<name>A0ABT9XHT4_9BACL</name>
<dbReference type="NCBIfam" id="NF033949">
    <property type="entry name" value="Cas12b"/>
    <property type="match status" value="1"/>
</dbReference>
<dbReference type="Pfam" id="PF22172">
    <property type="entry name" value="C2c1_helical"/>
    <property type="match status" value="1"/>
</dbReference>
<dbReference type="Proteomes" id="UP001232973">
    <property type="component" value="Unassembled WGS sequence"/>
</dbReference>
<dbReference type="InterPro" id="IPR054012">
    <property type="entry name" value="C2c1_helical_2nd"/>
</dbReference>
<proteinExistence type="predicted"/>
<dbReference type="Pfam" id="PF22202">
    <property type="entry name" value="C2c1_helical_1st"/>
    <property type="match status" value="1"/>
</dbReference>
<dbReference type="InterPro" id="IPR054011">
    <property type="entry name" value="C2c1_RuvC-like"/>
</dbReference>
<dbReference type="InterPro" id="IPR054009">
    <property type="entry name" value="C2c1_WED-II"/>
</dbReference>
<dbReference type="Pfam" id="PF22126">
    <property type="entry name" value="C2c1_RuvC-like"/>
    <property type="match status" value="1"/>
</dbReference>
<protein>
    <submittedName>
        <fullName evidence="6">Uncharacterized protein</fullName>
    </submittedName>
</protein>
<evidence type="ECO:0000259" key="3">
    <source>
        <dbReference type="Pfam" id="PF22172"/>
    </source>
</evidence>
<feature type="domain" description="CRISPR-associated endonuclease C2c1 second helical" evidence="3">
    <location>
        <begin position="636"/>
        <end position="803"/>
    </location>
</feature>
<dbReference type="InterPro" id="IPR053603">
    <property type="entry name" value="Cas12b_endonuclease"/>
</dbReference>
<dbReference type="InterPro" id="IPR054010">
    <property type="entry name" value="C2c1_Nuc-II"/>
</dbReference>
<evidence type="ECO:0000259" key="2">
    <source>
        <dbReference type="Pfam" id="PF22126"/>
    </source>
</evidence>
<evidence type="ECO:0000259" key="1">
    <source>
        <dbReference type="Pfam" id="PF22077"/>
    </source>
</evidence>
<gene>
    <name evidence="6" type="ORF">J2S03_001716</name>
</gene>
<dbReference type="RefSeq" id="WP_274457245.1">
    <property type="nucleotide sequence ID" value="NZ_CP067097.1"/>
</dbReference>
<feature type="domain" description="CRISPR-associated endonuclease C2c1 first helical" evidence="4">
    <location>
        <begin position="152"/>
        <end position="354"/>
    </location>
</feature>
<accession>A0ABT9XHT4</accession>
<dbReference type="InterPro" id="IPR054013">
    <property type="entry name" value="C2c1_helical_1st"/>
</dbReference>
<dbReference type="Pfam" id="PF22204">
    <property type="entry name" value="C2c1_WED-II"/>
    <property type="match status" value="1"/>
</dbReference>
<feature type="domain" description="CRISPR-associated endonuclease C2c1 wedge" evidence="5">
    <location>
        <begin position="386"/>
        <end position="510"/>
    </location>
</feature>
<keyword evidence="7" id="KW-1185">Reference proteome</keyword>
<reference evidence="6 7" key="1">
    <citation type="submission" date="2023-07" db="EMBL/GenBank/DDBJ databases">
        <title>Genomic Encyclopedia of Type Strains, Phase IV (KMG-IV): sequencing the most valuable type-strain genomes for metagenomic binning, comparative biology and taxonomic classification.</title>
        <authorList>
            <person name="Goeker M."/>
        </authorList>
    </citation>
    <scope>NUCLEOTIDE SEQUENCE [LARGE SCALE GENOMIC DNA]</scope>
    <source>
        <strain evidence="6 7">DSM 4006</strain>
    </source>
</reference>
<evidence type="ECO:0000313" key="6">
    <source>
        <dbReference type="EMBL" id="MDQ0189869.1"/>
    </source>
</evidence>
<feature type="domain" description="C2c1 CRISPR-Cas endonuclease RuvC-like" evidence="2">
    <location>
        <begin position="805"/>
        <end position="991"/>
    </location>
</feature>
<sequence>MAVKSIKVKLRLNDMPEIQAGLWKLHTEVNAGVRYYTEWLSLLRQENLYRRSPSGDGAQECDKTAEQCKAELLERLRARQLENGHRGPAGSDDELLQLARQLYELLVPQARGAKGDAQQISRKFLSPLTDRDAVGGLGISKAGNKPRWVRMRDAGEPGWEEEKAKAEARKSADVTADVLHALADFGLKPLMRVYTESEMSSVQWKPLRQGQAVRTWDRDMFQQAIERMMSWESWNRRVGEEYAKLTEQKNRFEQKNFVGQEHLVKLVHELQLTMKEASPGLESKEQTAHYVTGRALRGADKVFERWEKLAPDAPLDLYETEIKNVQRRNTRRFGSYDLFAKLAEPKYQALWREDASFLTRYAAYNGILRKLNHAKMFATFTLPDPTVHPIWARFDKLGGNLHQYTFLFNEFGEGRHAIRFQKLLKVENGVAKEVDDVTVPISRSTQLDNLLPRGSTEPIALYFRDYGAEQPFEGEFGGAKIQYRRDQLEQLRRRKGAGDVYLNFSVRVQSRSEARGERRPPYAAVFRLIGDNNRAFVHFDKLSDYLAEHPDEGKLGSEGLLSGLRVMSVDLGLRTSASISVFRVAPRDELAPNSKGRVPFYFPIKGNDNLVAIHERSQLLKLPGETESKELRAIREERQRTLRQLRTQLMYLRLLVRCGSEDVRRRERSWAKLTEHPMDGSESITSDWREAFVNELQKLMPLHGVCSDKEWMEAVYESVRRVWRHMGKQVRDWRKDVRSGERPKIRGYKKDVVGGNSIEQIEYLERQYKFLKSWSFFGKVSGQVIRADKGSRFAITLREHIDHAKEDRLKKLADRIIMEALGYVYALDDERGKGKWVAKYPPCQLILLEELSEYQFNNDRPPSENNQLMQWSHRGVFQELLNQAQVHDLLVGTMYAAFSSRFDARTGAPGIRCRRVPARCVKEHNPESFPWWLNRFVAEQQLDPSLLRADDLIPTGEGEVFVSPFSTKEGDFHQIHADLNAAQNLQRRLWSDFDISQIRLRCDRGEVDGEPVLIPRLTGKRTAESYRNKVFYSNTGVTYYERERGKKRGRGLPLEELSEEEAELLVEADEAREKSVVLMRDPSGIINRGDWTTQREFWTLVNQRIEGYLVKQIRSRGSACENTGEI</sequence>
<dbReference type="Pfam" id="PF22077">
    <property type="entry name" value="C2c1_Nuc-II"/>
    <property type="match status" value="1"/>
</dbReference>
<evidence type="ECO:0000259" key="4">
    <source>
        <dbReference type="Pfam" id="PF22202"/>
    </source>
</evidence>
<comment type="caution">
    <text evidence="6">The sequence shown here is derived from an EMBL/GenBank/DDBJ whole genome shotgun (WGS) entry which is preliminary data.</text>
</comment>
<dbReference type="EMBL" id="JAUSTP010000011">
    <property type="protein sequence ID" value="MDQ0189869.1"/>
    <property type="molecule type" value="Genomic_DNA"/>
</dbReference>